<dbReference type="EMBL" id="CP084166">
    <property type="protein sequence ID" value="UJG40494.1"/>
    <property type="molecule type" value="Genomic_DNA"/>
</dbReference>
<protein>
    <submittedName>
        <fullName evidence="1">Uncharacterized protein</fullName>
    </submittedName>
</protein>
<sequence length="367" mass="41601">MENVKIVFSVFDDTVGSRVLLSQNVSEEEAQKVSVRMLMGAAATDMLKESSAVLPLHDMSDVAYSFFFGIPCKSKRSPVTMACLTFIIPEDLQAKLYTKVPVFNYHSSTVAKQISGLILYEPSYNLDESLKQRVLKWAENLNSIMEAKQEQMGGVQTVDILRSAATPYFFMRLVNKGQESVVRELMLGRPIVVVCSKEMVKPFLSSLQSFQPRRELLVSLYPAEYVPPDQFDVLFATPELLSSYPDTLIVDLTTGVAKNGQNCQFCKELLNKLQQDAEAEKYNHKEIIDDAIRKMEEEVSKILRYSGSSIISQYYALTTNPKQQFANLTDSEIDMAFTIALARYPEYTQKIDKLYQELTGKKRKFTV</sequence>
<dbReference type="Proteomes" id="UP001201020">
    <property type="component" value="Chromosome"/>
</dbReference>
<dbReference type="AlphaFoldDB" id="A0A9Y1BK48"/>
<evidence type="ECO:0000313" key="1">
    <source>
        <dbReference type="EMBL" id="UJG40494.1"/>
    </source>
</evidence>
<proteinExistence type="predicted"/>
<reference evidence="1" key="1">
    <citation type="journal article" date="2022" name="Nat. Microbiol.">
        <title>Unique mobile elements and scalable gene flow at the prokaryote-eukaryote boundary revealed by circularized Asgard archaea genomes.</title>
        <authorList>
            <person name="Wu F."/>
            <person name="Speth D.R."/>
            <person name="Philosof A."/>
            <person name="Cremiere A."/>
            <person name="Narayanan A."/>
            <person name="Barco R.A."/>
            <person name="Connon S.A."/>
            <person name="Amend J.P."/>
            <person name="Antoshechkin I.A."/>
            <person name="Orphan V.J."/>
        </authorList>
    </citation>
    <scope>NUCLEOTIDE SEQUENCE</scope>
    <source>
        <strain evidence="1">PM71</strain>
    </source>
</reference>
<gene>
    <name evidence="1" type="ORF">K9W45_11735</name>
</gene>
<organism evidence="1">
    <name type="scientific">Candidatus Heimdallarchaeum aukensis</name>
    <dbReference type="NCBI Taxonomy" id="2876573"/>
    <lineage>
        <taxon>Archaea</taxon>
        <taxon>Promethearchaeati</taxon>
        <taxon>Candidatus Heimdallarchaeota</taxon>
        <taxon>Candidatus Heimdallarchaeia (ex Rinke et al. 2021) (nom. nud.)</taxon>
        <taxon>Candidatus Heimdallarchaeales</taxon>
        <taxon>Candidatus Heimdallarchaeaceae</taxon>
        <taxon>Candidatus Heimdallarchaeum</taxon>
    </lineage>
</organism>
<name>A0A9Y1BK48_9ARCH</name>
<accession>A0A9Y1BK48</accession>